<evidence type="ECO:0000313" key="2">
    <source>
        <dbReference type="Proteomes" id="UP001177021"/>
    </source>
</evidence>
<proteinExistence type="predicted"/>
<organism evidence="1 2">
    <name type="scientific">Trifolium pratense</name>
    <name type="common">Red clover</name>
    <dbReference type="NCBI Taxonomy" id="57577"/>
    <lineage>
        <taxon>Eukaryota</taxon>
        <taxon>Viridiplantae</taxon>
        <taxon>Streptophyta</taxon>
        <taxon>Embryophyta</taxon>
        <taxon>Tracheophyta</taxon>
        <taxon>Spermatophyta</taxon>
        <taxon>Magnoliopsida</taxon>
        <taxon>eudicotyledons</taxon>
        <taxon>Gunneridae</taxon>
        <taxon>Pentapetalae</taxon>
        <taxon>rosids</taxon>
        <taxon>fabids</taxon>
        <taxon>Fabales</taxon>
        <taxon>Fabaceae</taxon>
        <taxon>Papilionoideae</taxon>
        <taxon>50 kb inversion clade</taxon>
        <taxon>NPAAA clade</taxon>
        <taxon>Hologalegina</taxon>
        <taxon>IRL clade</taxon>
        <taxon>Trifolieae</taxon>
        <taxon>Trifolium</taxon>
    </lineage>
</organism>
<gene>
    <name evidence="1" type="ORF">MILVUS5_LOCUS32907</name>
</gene>
<name>A0ACB0LN21_TRIPR</name>
<reference evidence="1" key="1">
    <citation type="submission" date="2023-10" db="EMBL/GenBank/DDBJ databases">
        <authorList>
            <person name="Rodriguez Cubillos JULIANA M."/>
            <person name="De Vega J."/>
        </authorList>
    </citation>
    <scope>NUCLEOTIDE SEQUENCE</scope>
</reference>
<keyword evidence="2" id="KW-1185">Reference proteome</keyword>
<protein>
    <submittedName>
        <fullName evidence="1">Uncharacterized protein</fullName>
    </submittedName>
</protein>
<dbReference type="EMBL" id="CASHSV030000513">
    <property type="protein sequence ID" value="CAJ2668537.1"/>
    <property type="molecule type" value="Genomic_DNA"/>
</dbReference>
<accession>A0ACB0LN21</accession>
<sequence length="75" mass="8696">MLSSFHPSLHFHVFVSIATSYYYHFTLPTTASFFVPASIFNQHKHITKNRKKSIKEKNERVFEVQPLSLSLALSL</sequence>
<evidence type="ECO:0000313" key="1">
    <source>
        <dbReference type="EMBL" id="CAJ2668537.1"/>
    </source>
</evidence>
<dbReference type="Proteomes" id="UP001177021">
    <property type="component" value="Unassembled WGS sequence"/>
</dbReference>
<comment type="caution">
    <text evidence="1">The sequence shown here is derived from an EMBL/GenBank/DDBJ whole genome shotgun (WGS) entry which is preliminary data.</text>
</comment>